<evidence type="ECO:0000256" key="1">
    <source>
        <dbReference type="SAM" id="Phobius"/>
    </source>
</evidence>
<feature type="transmembrane region" description="Helical" evidence="1">
    <location>
        <begin position="81"/>
        <end position="100"/>
    </location>
</feature>
<comment type="caution">
    <text evidence="2">The sequence shown here is derived from an EMBL/GenBank/DDBJ whole genome shotgun (WGS) entry which is preliminary data.</text>
</comment>
<name>A0A9W6EUE9_9FLAO</name>
<dbReference type="PANTHER" id="PTHR36974:SF1">
    <property type="entry name" value="DOXX FAMILY MEMBRANE PROTEIN"/>
    <property type="match status" value="1"/>
</dbReference>
<dbReference type="Proteomes" id="UP001143545">
    <property type="component" value="Unassembled WGS sequence"/>
</dbReference>
<proteinExistence type="predicted"/>
<dbReference type="EMBL" id="BRVP01000002">
    <property type="protein sequence ID" value="GLB51232.1"/>
    <property type="molecule type" value="Genomic_DNA"/>
</dbReference>
<gene>
    <name evidence="2" type="ORF">NBRC110019_02710</name>
</gene>
<keyword evidence="1" id="KW-0472">Membrane</keyword>
<reference evidence="2" key="1">
    <citation type="submission" date="2022-07" db="EMBL/GenBank/DDBJ databases">
        <title>Taxonomy of Novel Oxalotrophic and Methylotrophic Bacteria.</title>
        <authorList>
            <person name="Sahin N."/>
            <person name="Tani A."/>
        </authorList>
    </citation>
    <scope>NUCLEOTIDE SEQUENCE</scope>
    <source>
        <strain evidence="2">AM327</strain>
    </source>
</reference>
<organism evidence="2 3">
    <name type="scientific">Neptunitalea chrysea</name>
    <dbReference type="NCBI Taxonomy" id="1647581"/>
    <lineage>
        <taxon>Bacteria</taxon>
        <taxon>Pseudomonadati</taxon>
        <taxon>Bacteroidota</taxon>
        <taxon>Flavobacteriia</taxon>
        <taxon>Flavobacteriales</taxon>
        <taxon>Flavobacteriaceae</taxon>
        <taxon>Neptunitalea</taxon>
    </lineage>
</organism>
<evidence type="ECO:0000313" key="2">
    <source>
        <dbReference type="EMBL" id="GLB51232.1"/>
    </source>
</evidence>
<feature type="transmembrane region" description="Helical" evidence="1">
    <location>
        <begin position="141"/>
        <end position="161"/>
    </location>
</feature>
<keyword evidence="1" id="KW-0812">Transmembrane</keyword>
<protein>
    <submittedName>
        <fullName evidence="2">Uncharacterized protein</fullName>
    </submittedName>
</protein>
<sequence>MPLETIYICEKNIMKPFIVLLATFSLLLISTKLYGNTYDFKLSGRVALIIMLLFTSIAHFIYTKGMAAMIPQPIPYKKEVVLFTGILEILFAISLLFPTISIQVGWGLILFLLLITPANIYGAIASINYQNINSLGPGISYLWIRIPIQIIYLCWVYFFIIK</sequence>
<dbReference type="AlphaFoldDB" id="A0A9W6EUE9"/>
<feature type="transmembrane region" description="Helical" evidence="1">
    <location>
        <begin position="106"/>
        <end position="129"/>
    </location>
</feature>
<evidence type="ECO:0000313" key="3">
    <source>
        <dbReference type="Proteomes" id="UP001143545"/>
    </source>
</evidence>
<keyword evidence="3" id="KW-1185">Reference proteome</keyword>
<dbReference type="PANTHER" id="PTHR36974">
    <property type="entry name" value="MEMBRANE PROTEIN-RELATED"/>
    <property type="match status" value="1"/>
</dbReference>
<feature type="transmembrane region" description="Helical" evidence="1">
    <location>
        <begin position="42"/>
        <end position="61"/>
    </location>
</feature>
<feature type="transmembrane region" description="Helical" evidence="1">
    <location>
        <begin position="12"/>
        <end position="30"/>
    </location>
</feature>
<keyword evidence="1" id="KW-1133">Transmembrane helix</keyword>
<accession>A0A9W6EUE9</accession>